<accession>A0A512BSE0</accession>
<dbReference type="RefSeq" id="WP_114188183.1">
    <property type="nucleotide sequence ID" value="NZ_BJYU01000032.1"/>
</dbReference>
<dbReference type="EMBL" id="BJYU01000032">
    <property type="protein sequence ID" value="GEO14910.1"/>
    <property type="molecule type" value="Genomic_DNA"/>
</dbReference>
<protein>
    <recommendedName>
        <fullName evidence="5">Alpha/beta hydrolase</fullName>
    </recommendedName>
</protein>
<feature type="compositionally biased region" description="Basic and acidic residues" evidence="1">
    <location>
        <begin position="362"/>
        <end position="374"/>
    </location>
</feature>
<keyword evidence="4" id="KW-1185">Reference proteome</keyword>
<reference evidence="3 4" key="1">
    <citation type="submission" date="2019-07" db="EMBL/GenBank/DDBJ databases">
        <title>Whole genome shotgun sequence of Microvirga aerophila NBRC 106136.</title>
        <authorList>
            <person name="Hosoyama A."/>
            <person name="Uohara A."/>
            <person name="Ohji S."/>
            <person name="Ichikawa N."/>
        </authorList>
    </citation>
    <scope>NUCLEOTIDE SEQUENCE [LARGE SCALE GENOMIC DNA]</scope>
    <source>
        <strain evidence="3 4">NBRC 106136</strain>
    </source>
</reference>
<evidence type="ECO:0000256" key="2">
    <source>
        <dbReference type="SAM" id="SignalP"/>
    </source>
</evidence>
<name>A0A512BSE0_9HYPH</name>
<feature type="signal peptide" evidence="2">
    <location>
        <begin position="1"/>
        <end position="21"/>
    </location>
</feature>
<sequence>MRRPLFTLLLGSCLAAAPAEAATPPKQPEQGPGGSDYKISEVTKRGIGTTSAGTYVFHGAEQATEPRPVVIFLHSWGAVSPGIYGGWIDHLARKGNLVLFPRFQEVNRSRPADASTLAATLVKSALEALADDASARPDLKRVAVIGHSAGVPIALNLAAGAAASNIPVPKLIFGVMPGGIASSESERGILLGDLSNIDASTLLIMMSGDRDYLPSDRAARKILQDATAVPAGRKLFMRAASDDHGYPALTAALASPGSPKPDYEASAIKLPPDPPKDPKQKNTWRWSADMALTGPQTILTQQLANSGTDTLDYLAYWKTFDMAAAAAFAGRDAAALRRDPKFIDMGSWSDGWPVRRLTADMPKGEGPEEKQERGPRRRLNFAPTETKHSLSEFLSGRS</sequence>
<dbReference type="Proteomes" id="UP000321085">
    <property type="component" value="Unassembled WGS sequence"/>
</dbReference>
<evidence type="ECO:0000256" key="1">
    <source>
        <dbReference type="SAM" id="MobiDB-lite"/>
    </source>
</evidence>
<dbReference type="PANTHER" id="PTHR33428">
    <property type="entry name" value="CHLOROPHYLLASE-2, CHLOROPLASTIC"/>
    <property type="match status" value="1"/>
</dbReference>
<dbReference type="OrthoDB" id="7988755at2"/>
<dbReference type="AlphaFoldDB" id="A0A512BSE0"/>
<gene>
    <name evidence="3" type="ORF">MAE02_26060</name>
</gene>
<evidence type="ECO:0000313" key="4">
    <source>
        <dbReference type="Proteomes" id="UP000321085"/>
    </source>
</evidence>
<dbReference type="SUPFAM" id="SSF53474">
    <property type="entry name" value="alpha/beta-Hydrolases"/>
    <property type="match status" value="1"/>
</dbReference>
<evidence type="ECO:0008006" key="5">
    <source>
        <dbReference type="Google" id="ProtNLM"/>
    </source>
</evidence>
<proteinExistence type="predicted"/>
<dbReference type="PANTHER" id="PTHR33428:SF14">
    <property type="entry name" value="CARBOXYLESTERASE TYPE B DOMAIN-CONTAINING PROTEIN"/>
    <property type="match status" value="1"/>
</dbReference>
<dbReference type="Pfam" id="PF07224">
    <property type="entry name" value="Chlorophyllase"/>
    <property type="match status" value="1"/>
</dbReference>
<dbReference type="Gene3D" id="3.40.50.1820">
    <property type="entry name" value="alpha/beta hydrolase"/>
    <property type="match status" value="1"/>
</dbReference>
<feature type="region of interest" description="Disordered" evidence="1">
    <location>
        <begin position="19"/>
        <end position="39"/>
    </location>
</feature>
<feature type="region of interest" description="Disordered" evidence="1">
    <location>
        <begin position="251"/>
        <end position="281"/>
    </location>
</feature>
<dbReference type="InterPro" id="IPR029058">
    <property type="entry name" value="AB_hydrolase_fold"/>
</dbReference>
<dbReference type="InterPro" id="IPR017395">
    <property type="entry name" value="Chlorophyllase-like"/>
</dbReference>
<keyword evidence="2" id="KW-0732">Signal</keyword>
<evidence type="ECO:0000313" key="3">
    <source>
        <dbReference type="EMBL" id="GEO14910.1"/>
    </source>
</evidence>
<organism evidence="3 4">
    <name type="scientific">Microvirga aerophila</name>
    <dbReference type="NCBI Taxonomy" id="670291"/>
    <lineage>
        <taxon>Bacteria</taxon>
        <taxon>Pseudomonadati</taxon>
        <taxon>Pseudomonadota</taxon>
        <taxon>Alphaproteobacteria</taxon>
        <taxon>Hyphomicrobiales</taxon>
        <taxon>Methylobacteriaceae</taxon>
        <taxon>Microvirga</taxon>
    </lineage>
</organism>
<feature type="chain" id="PRO_5021874862" description="Alpha/beta hydrolase" evidence="2">
    <location>
        <begin position="22"/>
        <end position="398"/>
    </location>
</feature>
<comment type="caution">
    <text evidence="3">The sequence shown here is derived from an EMBL/GenBank/DDBJ whole genome shotgun (WGS) entry which is preliminary data.</text>
</comment>
<feature type="region of interest" description="Disordered" evidence="1">
    <location>
        <begin position="357"/>
        <end position="398"/>
    </location>
</feature>